<dbReference type="NCBIfam" id="TIGR01868">
    <property type="entry name" value="casD_Cas5e"/>
    <property type="match status" value="1"/>
</dbReference>
<dbReference type="Gene3D" id="3.30.70.2660">
    <property type="match status" value="1"/>
</dbReference>
<dbReference type="AlphaFoldDB" id="A0A8H2MEA5"/>
<evidence type="ECO:0000256" key="1">
    <source>
        <dbReference type="ARBA" id="ARBA00023118"/>
    </source>
</evidence>
<dbReference type="NCBIfam" id="TIGR02593">
    <property type="entry name" value="CRISPR_cas5"/>
    <property type="match status" value="1"/>
</dbReference>
<dbReference type="Proteomes" id="UP000377798">
    <property type="component" value="Unassembled WGS sequence"/>
</dbReference>
<dbReference type="GO" id="GO:0043571">
    <property type="term" value="P:maintenance of CRISPR repeat elements"/>
    <property type="evidence" value="ECO:0007669"/>
    <property type="project" value="InterPro"/>
</dbReference>
<reference evidence="2 3" key="1">
    <citation type="submission" date="2019-02" db="EMBL/GenBank/DDBJ databases">
        <authorList>
            <consortium name="Pathogen Informatics"/>
        </authorList>
    </citation>
    <scope>NUCLEOTIDE SEQUENCE [LARGE SCALE GENOMIC DNA]</scope>
    <source>
        <strain evidence="2 3">3012STDY7089603</strain>
    </source>
</reference>
<dbReference type="Pfam" id="PF09704">
    <property type="entry name" value="Cas_Cas5d"/>
    <property type="match status" value="1"/>
</dbReference>
<sequence>MKTVLLKLTGPMQSWGTSSHFETRTTDYYPSKSAVLGIVAASLGYRRDNDEAIGKLNDLDFAVRVDQEGILSRDFHIASKLKANESLDRNYVTNRYYLEDAVFVVALGHEDDKWMDEIIKALGNPYFQPFMGRRSCPLPGDFILEVKDLGVIEALEQLPWQAADWYRKKHKNYRGEIYADKDLFDSKAWIMRKDRVISFSQKERKFGPRFESRKSQILSQEEIEDLDFFEEI</sequence>
<keyword evidence="3" id="KW-1185">Reference proteome</keyword>
<dbReference type="GO" id="GO:0051607">
    <property type="term" value="P:defense response to virus"/>
    <property type="evidence" value="ECO:0007669"/>
    <property type="project" value="UniProtKB-KW"/>
</dbReference>
<dbReference type="CDD" id="cd09756">
    <property type="entry name" value="Cas5_I-E"/>
    <property type="match status" value="1"/>
</dbReference>
<dbReference type="InterPro" id="IPR013422">
    <property type="entry name" value="CRISPR-assoc_prot_Cas5_N"/>
</dbReference>
<organism evidence="2 3">
    <name type="scientific">Urinicoccus massiliensis</name>
    <dbReference type="NCBI Taxonomy" id="1723382"/>
    <lineage>
        <taxon>Bacteria</taxon>
        <taxon>Bacillati</taxon>
        <taxon>Bacillota</taxon>
        <taxon>Tissierellia</taxon>
        <taxon>Tissierellales</taxon>
        <taxon>Peptoniphilaceae</taxon>
        <taxon>Urinicoccus</taxon>
    </lineage>
</organism>
<comment type="caution">
    <text evidence="2">The sequence shown here is derived from an EMBL/GenBank/DDBJ whole genome shotgun (WGS) entry which is preliminary data.</text>
</comment>
<name>A0A8H2MEA5_9FIRM</name>
<keyword evidence="1" id="KW-0051">Antiviral defense</keyword>
<dbReference type="GO" id="GO:0003723">
    <property type="term" value="F:RNA binding"/>
    <property type="evidence" value="ECO:0007669"/>
    <property type="project" value="InterPro"/>
</dbReference>
<evidence type="ECO:0000313" key="3">
    <source>
        <dbReference type="Proteomes" id="UP000377798"/>
    </source>
</evidence>
<dbReference type="RefSeq" id="WP_131748593.1">
    <property type="nucleotide sequence ID" value="NZ_CAACYI010000001.1"/>
</dbReference>
<gene>
    <name evidence="2" type="ORF">NCTC13150_00616</name>
</gene>
<dbReference type="InterPro" id="IPR021124">
    <property type="entry name" value="CRISPR-assoc_prot_Cas5"/>
</dbReference>
<proteinExistence type="predicted"/>
<protein>
    <submittedName>
        <fullName evidence="2">CRISPR-associated protein Cas5/CasD, subtype I-E/ECOLI</fullName>
    </submittedName>
</protein>
<evidence type="ECO:0000313" key="2">
    <source>
        <dbReference type="EMBL" id="VFB16100.1"/>
    </source>
</evidence>
<accession>A0A8H2MEA5</accession>
<dbReference type="InterPro" id="IPR010147">
    <property type="entry name" value="CRISPR-assoc_prot_CasD"/>
</dbReference>
<dbReference type="EMBL" id="CAACYI010000001">
    <property type="protein sequence ID" value="VFB16100.1"/>
    <property type="molecule type" value="Genomic_DNA"/>
</dbReference>